<dbReference type="InterPro" id="IPR001107">
    <property type="entry name" value="Band_7"/>
</dbReference>
<feature type="transmembrane region" description="Helical" evidence="1">
    <location>
        <begin position="151"/>
        <end position="171"/>
    </location>
</feature>
<evidence type="ECO:0000313" key="3">
    <source>
        <dbReference type="EMBL" id="HIS82435.1"/>
    </source>
</evidence>
<comment type="caution">
    <text evidence="3">The sequence shown here is derived from an EMBL/GenBank/DDBJ whole genome shotgun (WGS) entry which is preliminary data.</text>
</comment>
<organism evidence="3 4">
    <name type="scientific">Candidatus Scatenecus faecavium</name>
    <dbReference type="NCBI Taxonomy" id="2840915"/>
    <lineage>
        <taxon>Bacteria</taxon>
        <taxon>Candidatus Scatenecus</taxon>
    </lineage>
</organism>
<keyword evidence="1" id="KW-0472">Membrane</keyword>
<keyword evidence="1" id="KW-1133">Transmembrane helix</keyword>
<dbReference type="Pfam" id="PF13453">
    <property type="entry name" value="Zn_ribbon_TFIIB"/>
    <property type="match status" value="1"/>
</dbReference>
<dbReference type="Gene3D" id="3.30.479.30">
    <property type="entry name" value="Band 7 domain"/>
    <property type="match status" value="1"/>
</dbReference>
<dbReference type="SUPFAM" id="SSF117892">
    <property type="entry name" value="Band 7/SPFH domain"/>
    <property type="match status" value="1"/>
</dbReference>
<evidence type="ECO:0000259" key="2">
    <source>
        <dbReference type="SMART" id="SM00244"/>
    </source>
</evidence>
<dbReference type="Proteomes" id="UP000824139">
    <property type="component" value="Unassembled WGS sequence"/>
</dbReference>
<dbReference type="InterPro" id="IPR027392">
    <property type="entry name" value="TF_Znf"/>
</dbReference>
<feature type="domain" description="Band 7" evidence="2">
    <location>
        <begin position="193"/>
        <end position="362"/>
    </location>
</feature>
<dbReference type="EMBL" id="DVJO01000051">
    <property type="protein sequence ID" value="HIS82435.1"/>
    <property type="molecule type" value="Genomic_DNA"/>
</dbReference>
<dbReference type="CDD" id="cd03402">
    <property type="entry name" value="SPFH_like_u2"/>
    <property type="match status" value="1"/>
</dbReference>
<accession>A0A9D1K311</accession>
<evidence type="ECO:0000256" key="1">
    <source>
        <dbReference type="SAM" id="Phobius"/>
    </source>
</evidence>
<dbReference type="PANTHER" id="PTHR43446:SF1">
    <property type="entry name" value="BAND 7 DOMAIN-CONTAINING PROTEIN"/>
    <property type="match status" value="1"/>
</dbReference>
<dbReference type="InterPro" id="IPR036013">
    <property type="entry name" value="Band_7/SPFH_dom_sf"/>
</dbReference>
<reference evidence="3" key="1">
    <citation type="submission" date="2020-10" db="EMBL/GenBank/DDBJ databases">
        <authorList>
            <person name="Gilroy R."/>
        </authorList>
    </citation>
    <scope>NUCLEOTIDE SEQUENCE</scope>
    <source>
        <strain evidence="3">CHK152-2994</strain>
    </source>
</reference>
<evidence type="ECO:0000313" key="4">
    <source>
        <dbReference type="Proteomes" id="UP000824139"/>
    </source>
</evidence>
<dbReference type="SMART" id="SM00244">
    <property type="entry name" value="PHB"/>
    <property type="match status" value="1"/>
</dbReference>
<keyword evidence="1" id="KW-0812">Transmembrane</keyword>
<gene>
    <name evidence="3" type="ORF">IAD41_02370</name>
</gene>
<dbReference type="Pfam" id="PF01145">
    <property type="entry name" value="Band_7"/>
    <property type="match status" value="1"/>
</dbReference>
<proteinExistence type="predicted"/>
<dbReference type="PANTHER" id="PTHR43446">
    <property type="entry name" value="MEMBRANE PROTEIN-RELATED"/>
    <property type="match status" value="1"/>
</dbReference>
<reference evidence="3" key="2">
    <citation type="journal article" date="2021" name="PeerJ">
        <title>Extensive microbial diversity within the chicken gut microbiome revealed by metagenomics and culture.</title>
        <authorList>
            <person name="Gilroy R."/>
            <person name="Ravi A."/>
            <person name="Getino M."/>
            <person name="Pursley I."/>
            <person name="Horton D.L."/>
            <person name="Alikhan N.F."/>
            <person name="Baker D."/>
            <person name="Gharbi K."/>
            <person name="Hall N."/>
            <person name="Watson M."/>
            <person name="Adriaenssens E.M."/>
            <person name="Foster-Nyarko E."/>
            <person name="Jarju S."/>
            <person name="Secka A."/>
            <person name="Antonio M."/>
            <person name="Oren A."/>
            <person name="Chaudhuri R.R."/>
            <person name="La Ragione R."/>
            <person name="Hildebrand F."/>
            <person name="Pallen M.J."/>
        </authorList>
    </citation>
    <scope>NUCLEOTIDE SEQUENCE</scope>
    <source>
        <strain evidence="3">CHK152-2994</strain>
    </source>
</reference>
<dbReference type="AlphaFoldDB" id="A0A9D1K311"/>
<protein>
    <submittedName>
        <fullName evidence="3">Zf-TFIIB domain-containing protein</fullName>
    </submittedName>
</protein>
<sequence>MNCPKCKIELECLKIKGLALQYCKTCKAMLIKFPTLKKIGEMLDLKSDILNPIEMEAVKVKEEARTCPDCGKAMEKVYFNGIIVDKCSDCSGIWFDNGELSKYFGLFMKQAPAITDNITFIERYCDPSLKHKSEPAFQELEIQSKEKEKRVVSMNGFIVLLFMLLGAAVILCLGLLLPLLIPVGIGLFVFLCAGFKILKPQEALVLTVFGKYIGTLRGAGFHWVNPFAQSVTPFVPISLKAMTLDNGKQKINDELGNPIEVGIIVIWEVQDTAKAIFNVNDYKTFISAQSDSALRNIVRMYPYDAPEDKDVQSLRGDSAEISAKLKAEIQRNVKVAGINVVDAKITHLAYAPEIAVAMLQRQQASAVIDAKRAIVDGAVGMVEMALNRLSENNIVQLDELEKAKMVNNLLVTLCANKEAQPVIKNNLV</sequence>
<name>A0A9D1K311_9BACT</name>